<dbReference type="GO" id="GO:0016705">
    <property type="term" value="F:oxidoreductase activity, acting on paired donors, with incorporation or reduction of molecular oxygen"/>
    <property type="evidence" value="ECO:0007669"/>
    <property type="project" value="InterPro"/>
</dbReference>
<dbReference type="PROSITE" id="PS00086">
    <property type="entry name" value="CYTOCHROME_P450"/>
    <property type="match status" value="1"/>
</dbReference>
<feature type="binding site" description="axial binding residue" evidence="9">
    <location>
        <position position="449"/>
    </location>
    <ligand>
        <name>heme</name>
        <dbReference type="ChEBI" id="CHEBI:30413"/>
    </ligand>
    <ligandPart>
        <name>Fe</name>
        <dbReference type="ChEBI" id="CHEBI:18248"/>
    </ligandPart>
</feature>
<comment type="caution">
    <text evidence="11">The sequence shown here is derived from an EMBL/GenBank/DDBJ whole genome shotgun (WGS) entry which is preliminary data.</text>
</comment>
<dbReference type="GO" id="GO:0004497">
    <property type="term" value="F:monooxygenase activity"/>
    <property type="evidence" value="ECO:0007669"/>
    <property type="project" value="UniProtKB-KW"/>
</dbReference>
<dbReference type="InterPro" id="IPR050364">
    <property type="entry name" value="Cytochrome_P450_fung"/>
</dbReference>
<reference evidence="11 12" key="1">
    <citation type="journal article" date="2019" name="Nat. Ecol. Evol.">
        <title>Megaphylogeny resolves global patterns of mushroom evolution.</title>
        <authorList>
            <person name="Varga T."/>
            <person name="Krizsan K."/>
            <person name="Foldi C."/>
            <person name="Dima B."/>
            <person name="Sanchez-Garcia M."/>
            <person name="Sanchez-Ramirez S."/>
            <person name="Szollosi G.J."/>
            <person name="Szarkandi J.G."/>
            <person name="Papp V."/>
            <person name="Albert L."/>
            <person name="Andreopoulos W."/>
            <person name="Angelini C."/>
            <person name="Antonin V."/>
            <person name="Barry K.W."/>
            <person name="Bougher N.L."/>
            <person name="Buchanan P."/>
            <person name="Buyck B."/>
            <person name="Bense V."/>
            <person name="Catcheside P."/>
            <person name="Chovatia M."/>
            <person name="Cooper J."/>
            <person name="Damon W."/>
            <person name="Desjardin D."/>
            <person name="Finy P."/>
            <person name="Geml J."/>
            <person name="Haridas S."/>
            <person name="Hughes K."/>
            <person name="Justo A."/>
            <person name="Karasinski D."/>
            <person name="Kautmanova I."/>
            <person name="Kiss B."/>
            <person name="Kocsube S."/>
            <person name="Kotiranta H."/>
            <person name="LaButti K.M."/>
            <person name="Lechner B.E."/>
            <person name="Liimatainen K."/>
            <person name="Lipzen A."/>
            <person name="Lukacs Z."/>
            <person name="Mihaltcheva S."/>
            <person name="Morgado L.N."/>
            <person name="Niskanen T."/>
            <person name="Noordeloos M.E."/>
            <person name="Ohm R.A."/>
            <person name="Ortiz-Santana B."/>
            <person name="Ovrebo C."/>
            <person name="Racz N."/>
            <person name="Riley R."/>
            <person name="Savchenko A."/>
            <person name="Shiryaev A."/>
            <person name="Soop K."/>
            <person name="Spirin V."/>
            <person name="Szebenyi C."/>
            <person name="Tomsovsky M."/>
            <person name="Tulloss R.E."/>
            <person name="Uehling J."/>
            <person name="Grigoriev I.V."/>
            <person name="Vagvolgyi C."/>
            <person name="Papp T."/>
            <person name="Martin F.M."/>
            <person name="Miettinen O."/>
            <person name="Hibbett D.S."/>
            <person name="Nagy L.G."/>
        </authorList>
    </citation>
    <scope>NUCLEOTIDE SEQUENCE [LARGE SCALE GENOMIC DNA]</scope>
    <source>
        <strain evidence="11 12">FP101781</strain>
    </source>
</reference>
<dbReference type="AlphaFoldDB" id="A0A4Y7T1A4"/>
<evidence type="ECO:0000313" key="12">
    <source>
        <dbReference type="Proteomes" id="UP000298030"/>
    </source>
</evidence>
<evidence type="ECO:0000256" key="7">
    <source>
        <dbReference type="ARBA" id="ARBA00023004"/>
    </source>
</evidence>
<dbReference type="InterPro" id="IPR036396">
    <property type="entry name" value="Cyt_P450_sf"/>
</dbReference>
<evidence type="ECO:0000256" key="4">
    <source>
        <dbReference type="ARBA" id="ARBA00022617"/>
    </source>
</evidence>
<evidence type="ECO:0000313" key="11">
    <source>
        <dbReference type="EMBL" id="TEB27933.1"/>
    </source>
</evidence>
<keyword evidence="6 10" id="KW-0560">Oxidoreductase</keyword>
<keyword evidence="12" id="KW-1185">Reference proteome</keyword>
<dbReference type="InterPro" id="IPR017972">
    <property type="entry name" value="Cyt_P450_CS"/>
</dbReference>
<proteinExistence type="inferred from homology"/>
<comment type="cofactor">
    <cofactor evidence="1 9">
        <name>heme</name>
        <dbReference type="ChEBI" id="CHEBI:30413"/>
    </cofactor>
</comment>
<dbReference type="PANTHER" id="PTHR46300:SF7">
    <property type="entry name" value="P450, PUTATIVE (EUROFUNG)-RELATED"/>
    <property type="match status" value="1"/>
</dbReference>
<dbReference type="InterPro" id="IPR002401">
    <property type="entry name" value="Cyt_P450_E_grp-I"/>
</dbReference>
<comment type="pathway">
    <text evidence="2">Secondary metabolite biosynthesis.</text>
</comment>
<dbReference type="InterPro" id="IPR001128">
    <property type="entry name" value="Cyt_P450"/>
</dbReference>
<evidence type="ECO:0000256" key="6">
    <source>
        <dbReference type="ARBA" id="ARBA00023002"/>
    </source>
</evidence>
<evidence type="ECO:0000256" key="5">
    <source>
        <dbReference type="ARBA" id="ARBA00022723"/>
    </source>
</evidence>
<evidence type="ECO:0000256" key="9">
    <source>
        <dbReference type="PIRSR" id="PIRSR602401-1"/>
    </source>
</evidence>
<protein>
    <submittedName>
        <fullName evidence="11">Cytochrome P450</fullName>
    </submittedName>
</protein>
<evidence type="ECO:0000256" key="10">
    <source>
        <dbReference type="RuleBase" id="RU000461"/>
    </source>
</evidence>
<gene>
    <name evidence="11" type="ORF">FA13DRAFT_1755956</name>
</gene>
<organism evidence="11 12">
    <name type="scientific">Coprinellus micaceus</name>
    <name type="common">Glistening ink-cap mushroom</name>
    <name type="synonym">Coprinus micaceus</name>
    <dbReference type="NCBI Taxonomy" id="71717"/>
    <lineage>
        <taxon>Eukaryota</taxon>
        <taxon>Fungi</taxon>
        <taxon>Dikarya</taxon>
        <taxon>Basidiomycota</taxon>
        <taxon>Agaricomycotina</taxon>
        <taxon>Agaricomycetes</taxon>
        <taxon>Agaricomycetidae</taxon>
        <taxon>Agaricales</taxon>
        <taxon>Agaricineae</taxon>
        <taxon>Psathyrellaceae</taxon>
        <taxon>Coprinellus</taxon>
    </lineage>
</organism>
<keyword evidence="7 9" id="KW-0408">Iron</keyword>
<evidence type="ECO:0000256" key="2">
    <source>
        <dbReference type="ARBA" id="ARBA00005179"/>
    </source>
</evidence>
<dbReference type="GO" id="GO:0020037">
    <property type="term" value="F:heme binding"/>
    <property type="evidence" value="ECO:0007669"/>
    <property type="project" value="InterPro"/>
</dbReference>
<keyword evidence="4 9" id="KW-0349">Heme</keyword>
<dbReference type="GO" id="GO:0005506">
    <property type="term" value="F:iron ion binding"/>
    <property type="evidence" value="ECO:0007669"/>
    <property type="project" value="InterPro"/>
</dbReference>
<evidence type="ECO:0000256" key="3">
    <source>
        <dbReference type="ARBA" id="ARBA00010617"/>
    </source>
</evidence>
<accession>A0A4Y7T1A4</accession>
<sequence>MPTTNTSLFTGLGCLLVASIIYFRKLKANAGNKHLPPGPKPVPVLGNVRDLQAKELWLPAMNWAKQYGELVYLHIFGQGLVFVNSPEAASDLLDKRGSIYSDKPQFTMVCDLCNCKNMVAFTPYGEQSKRQRRLMHKAFGLPRIPNYYPLMKTATTTFLSHLVASPADYLAHVRRYGGSLTLDVVYGYEVTSNDDSFLTMAEDAVGVLANEIASAGGVWLVDLLPWLQHIPRWAEGLPGMSFKRKARGWKKQMEDFVDGPFEYVKNSIKSGSSKHSFCSTLMEDDTVVKSSENFEFDLKWTANSMYSASIDTTITTVSHFLLAMMDHPEVLKKAQQEIDAVVGQDRLPTFEDRASLPYVDAILEETWRWGVPVPLNLPHRLMEDDIYKGQFIPKGSLIFGNIWAMCRNEGLYPDPETFNPERFMDKVDDETRRKRDPRNFVFGFGRRQCPGNKLVDSSLWLLISSMLATLDIRKPVDDAGNVVEPKVVFENPIFRTPNPFGCDMRPRSEKALKLIRQHNP</sequence>
<dbReference type="OrthoDB" id="2789670at2759"/>
<dbReference type="Gene3D" id="1.10.630.10">
    <property type="entry name" value="Cytochrome P450"/>
    <property type="match status" value="1"/>
</dbReference>
<keyword evidence="5 9" id="KW-0479">Metal-binding</keyword>
<dbReference type="CDD" id="cd11065">
    <property type="entry name" value="CYP64-like"/>
    <property type="match status" value="1"/>
</dbReference>
<evidence type="ECO:0000256" key="8">
    <source>
        <dbReference type="ARBA" id="ARBA00023033"/>
    </source>
</evidence>
<keyword evidence="8 10" id="KW-0503">Monooxygenase</keyword>
<name>A0A4Y7T1A4_COPMI</name>
<dbReference type="PRINTS" id="PR00463">
    <property type="entry name" value="EP450I"/>
</dbReference>
<evidence type="ECO:0000256" key="1">
    <source>
        <dbReference type="ARBA" id="ARBA00001971"/>
    </source>
</evidence>
<dbReference type="EMBL" id="QPFP01000036">
    <property type="protein sequence ID" value="TEB27933.1"/>
    <property type="molecule type" value="Genomic_DNA"/>
</dbReference>
<dbReference type="Proteomes" id="UP000298030">
    <property type="component" value="Unassembled WGS sequence"/>
</dbReference>
<comment type="similarity">
    <text evidence="3 10">Belongs to the cytochrome P450 family.</text>
</comment>
<dbReference type="PANTHER" id="PTHR46300">
    <property type="entry name" value="P450, PUTATIVE (EUROFUNG)-RELATED-RELATED"/>
    <property type="match status" value="1"/>
</dbReference>
<dbReference type="Pfam" id="PF00067">
    <property type="entry name" value="p450"/>
    <property type="match status" value="1"/>
</dbReference>
<dbReference type="STRING" id="71717.A0A4Y7T1A4"/>
<dbReference type="SUPFAM" id="SSF48264">
    <property type="entry name" value="Cytochrome P450"/>
    <property type="match status" value="1"/>
</dbReference>